<dbReference type="GO" id="GO:0009378">
    <property type="term" value="F:four-way junction helicase activity"/>
    <property type="evidence" value="ECO:0007669"/>
    <property type="project" value="TreeGrafter"/>
</dbReference>
<feature type="domain" description="Helicase C-terminal" evidence="14">
    <location>
        <begin position="221"/>
        <end position="371"/>
    </location>
</feature>
<dbReference type="EMBL" id="JAENIL010000044">
    <property type="protein sequence ID" value="MBK1879265.1"/>
    <property type="molecule type" value="Genomic_DNA"/>
</dbReference>
<dbReference type="InterPro" id="IPR001650">
    <property type="entry name" value="Helicase_C-like"/>
</dbReference>
<feature type="domain" description="Helicase ATP-binding" evidence="13">
    <location>
        <begin position="27"/>
        <end position="195"/>
    </location>
</feature>
<dbReference type="GO" id="GO:0003677">
    <property type="term" value="F:DNA binding"/>
    <property type="evidence" value="ECO:0007669"/>
    <property type="project" value="UniProtKB-KW"/>
</dbReference>
<dbReference type="Pfam" id="PF16124">
    <property type="entry name" value="RecQ_Zn_bind"/>
    <property type="match status" value="1"/>
</dbReference>
<keyword evidence="2" id="KW-0479">Metal-binding</keyword>
<evidence type="ECO:0000259" key="13">
    <source>
        <dbReference type="PROSITE" id="PS51192"/>
    </source>
</evidence>
<accession>A0A934RWY6</accession>
<keyword evidence="7" id="KW-0238">DNA-binding</keyword>
<evidence type="ECO:0000313" key="15">
    <source>
        <dbReference type="EMBL" id="MBK1879265.1"/>
    </source>
</evidence>
<dbReference type="SMART" id="SM00487">
    <property type="entry name" value="DEXDc"/>
    <property type="match status" value="1"/>
</dbReference>
<dbReference type="GO" id="GO:0016787">
    <property type="term" value="F:hydrolase activity"/>
    <property type="evidence" value="ECO:0007669"/>
    <property type="project" value="UniProtKB-KW"/>
</dbReference>
<dbReference type="FunFam" id="3.40.50.300:FF:001389">
    <property type="entry name" value="ATP-dependent DNA helicase RecQ"/>
    <property type="match status" value="1"/>
</dbReference>
<dbReference type="NCBIfam" id="TIGR00614">
    <property type="entry name" value="recQ_fam"/>
    <property type="match status" value="1"/>
</dbReference>
<dbReference type="InterPro" id="IPR011545">
    <property type="entry name" value="DEAD/DEAH_box_helicase_dom"/>
</dbReference>
<evidence type="ECO:0000313" key="16">
    <source>
        <dbReference type="Proteomes" id="UP000617628"/>
    </source>
</evidence>
<name>A0A934RWY6_9BACT</name>
<gene>
    <name evidence="15" type="ORF">JIN87_20430</name>
</gene>
<evidence type="ECO:0000259" key="14">
    <source>
        <dbReference type="PROSITE" id="PS51194"/>
    </source>
</evidence>
<dbReference type="RefSeq" id="WP_200357477.1">
    <property type="nucleotide sequence ID" value="NZ_JAENIL010000044.1"/>
</dbReference>
<dbReference type="GO" id="GO:0006310">
    <property type="term" value="P:DNA recombination"/>
    <property type="evidence" value="ECO:0007669"/>
    <property type="project" value="InterPro"/>
</dbReference>
<dbReference type="InterPro" id="IPR036388">
    <property type="entry name" value="WH-like_DNA-bd_sf"/>
</dbReference>
<dbReference type="InterPro" id="IPR014001">
    <property type="entry name" value="Helicase_ATP-bd"/>
</dbReference>
<dbReference type="PROSITE" id="PS51194">
    <property type="entry name" value="HELICASE_CTER"/>
    <property type="match status" value="1"/>
</dbReference>
<dbReference type="Pfam" id="PF00270">
    <property type="entry name" value="DEAD"/>
    <property type="match status" value="1"/>
</dbReference>
<evidence type="ECO:0000256" key="3">
    <source>
        <dbReference type="ARBA" id="ARBA00022741"/>
    </source>
</evidence>
<reference evidence="15" key="1">
    <citation type="submission" date="2021-01" db="EMBL/GenBank/DDBJ databases">
        <title>Modified the classification status of verrucomicrobia.</title>
        <authorList>
            <person name="Feng X."/>
        </authorList>
    </citation>
    <scope>NUCLEOTIDE SEQUENCE</scope>
    <source>
        <strain evidence="15">KCTC 13126</strain>
    </source>
</reference>
<evidence type="ECO:0000256" key="7">
    <source>
        <dbReference type="ARBA" id="ARBA00023125"/>
    </source>
</evidence>
<keyword evidence="16" id="KW-1185">Reference proteome</keyword>
<evidence type="ECO:0000256" key="12">
    <source>
        <dbReference type="ARBA" id="ARBA00044550"/>
    </source>
</evidence>
<keyword evidence="3" id="KW-0547">Nucleotide-binding</keyword>
<evidence type="ECO:0000256" key="8">
    <source>
        <dbReference type="ARBA" id="ARBA00023235"/>
    </source>
</evidence>
<dbReference type="GO" id="GO:0043590">
    <property type="term" value="C:bacterial nucleoid"/>
    <property type="evidence" value="ECO:0007669"/>
    <property type="project" value="TreeGrafter"/>
</dbReference>
<protein>
    <recommendedName>
        <fullName evidence="11">ATP-dependent DNA helicase RecQ</fullName>
        <ecNumber evidence="10">5.6.2.4</ecNumber>
    </recommendedName>
    <alternativeName>
        <fullName evidence="12">DNA 3'-5' helicase RecQ</fullName>
    </alternativeName>
</protein>
<evidence type="ECO:0000256" key="10">
    <source>
        <dbReference type="ARBA" id="ARBA00034808"/>
    </source>
</evidence>
<sequence length="638" mass="70879">MSGSNYQETLEAVFGFDSFRPGQERIIKQVLAGNSALAVFPTGSGKSLCYQLPALMLDGLTIVISPLIALMKDQVDFLLGKGVKVARLDSTLSAAEARQVYSDVRAGSLKLLYVAPERISNERFFAAIEGHVISLMVIDEAHCISEWGHNFRPEYLKLAIAARALKVERVLALTATATPSVVEDIVREFEIQREAYVNTGFHRPNLHLEFSPTPEAERMGALQDRLNAIPVGPTVVYVTLQKTAEEVAAQLVADGFSARAYHAGMKSEQRAEIQDWFMASTEGIVVATIAFGMGIDKSDIRRVFHFNLPKTLENYSQEIGRAGRDGKPSHCEVLGSGEDLVVLENFIFGDTPTEESIRVFASFMLEQEDEFDISLYQLSQLTDIRPLVLSTLLTYLELEGVIEFTAPFYSEYKFKYLEPKSEVLAAFKGEPGEFLKRLLAQANEKKTWSYLNLDTAAKALGADRNRIVKAFNHLEEKGMLEVGVTGLRQGMRMLDRQPEIEVVRNLVEKVERNEAGNLERTRNVVELLNVEGCKTRFLLSYFGEELSEDCGHCGYCETETVVPVGRAAACLSDEERVVVERFEASKPGGVSTAREGARFLCGIASPKTSRSRANRSEFFGRLEKTPFEAVLNSLADTE</sequence>
<dbReference type="InterPro" id="IPR027417">
    <property type="entry name" value="P-loop_NTPase"/>
</dbReference>
<dbReference type="GO" id="GO:0005524">
    <property type="term" value="F:ATP binding"/>
    <property type="evidence" value="ECO:0007669"/>
    <property type="project" value="UniProtKB-KW"/>
</dbReference>
<dbReference type="EC" id="5.6.2.4" evidence="10"/>
<keyword evidence="4" id="KW-0378">Hydrolase</keyword>
<dbReference type="GO" id="GO:0006281">
    <property type="term" value="P:DNA repair"/>
    <property type="evidence" value="ECO:0007669"/>
    <property type="project" value="TreeGrafter"/>
</dbReference>
<evidence type="ECO:0000256" key="9">
    <source>
        <dbReference type="ARBA" id="ARBA00034617"/>
    </source>
</evidence>
<evidence type="ECO:0000256" key="1">
    <source>
        <dbReference type="ARBA" id="ARBA00005446"/>
    </source>
</evidence>
<dbReference type="PANTHER" id="PTHR13710">
    <property type="entry name" value="DNA HELICASE RECQ FAMILY MEMBER"/>
    <property type="match status" value="1"/>
</dbReference>
<dbReference type="SUPFAM" id="SSF52540">
    <property type="entry name" value="P-loop containing nucleoside triphosphate hydrolases"/>
    <property type="match status" value="1"/>
</dbReference>
<dbReference type="Gene3D" id="3.40.50.300">
    <property type="entry name" value="P-loop containing nucleotide triphosphate hydrolases"/>
    <property type="match status" value="2"/>
</dbReference>
<organism evidence="15 16">
    <name type="scientific">Pelagicoccus mobilis</name>
    <dbReference type="NCBI Taxonomy" id="415221"/>
    <lineage>
        <taxon>Bacteria</taxon>
        <taxon>Pseudomonadati</taxon>
        <taxon>Verrucomicrobiota</taxon>
        <taxon>Opitutia</taxon>
        <taxon>Puniceicoccales</taxon>
        <taxon>Pelagicoccaceae</taxon>
        <taxon>Pelagicoccus</taxon>
    </lineage>
</organism>
<keyword evidence="8" id="KW-0413">Isomerase</keyword>
<dbReference type="GO" id="GO:0043138">
    <property type="term" value="F:3'-5' DNA helicase activity"/>
    <property type="evidence" value="ECO:0007669"/>
    <property type="project" value="UniProtKB-EC"/>
</dbReference>
<proteinExistence type="inferred from homology"/>
<dbReference type="AlphaFoldDB" id="A0A934RWY6"/>
<comment type="similarity">
    <text evidence="1">Belongs to the helicase family. RecQ subfamily.</text>
</comment>
<dbReference type="Proteomes" id="UP000617628">
    <property type="component" value="Unassembled WGS sequence"/>
</dbReference>
<dbReference type="GO" id="GO:0005737">
    <property type="term" value="C:cytoplasm"/>
    <property type="evidence" value="ECO:0007669"/>
    <property type="project" value="TreeGrafter"/>
</dbReference>
<dbReference type="GO" id="GO:0046872">
    <property type="term" value="F:metal ion binding"/>
    <property type="evidence" value="ECO:0007669"/>
    <property type="project" value="UniProtKB-KW"/>
</dbReference>
<evidence type="ECO:0000256" key="11">
    <source>
        <dbReference type="ARBA" id="ARBA00044535"/>
    </source>
</evidence>
<comment type="catalytic activity">
    <reaction evidence="9">
        <text>Couples ATP hydrolysis with the unwinding of duplex DNA by translocating in the 3'-5' direction.</text>
        <dbReference type="EC" id="5.6.2.4"/>
    </reaction>
</comment>
<evidence type="ECO:0000256" key="5">
    <source>
        <dbReference type="ARBA" id="ARBA00022806"/>
    </source>
</evidence>
<dbReference type="InterPro" id="IPR002464">
    <property type="entry name" value="DNA/RNA_helicase_DEAH_CS"/>
</dbReference>
<evidence type="ECO:0000256" key="4">
    <source>
        <dbReference type="ARBA" id="ARBA00022801"/>
    </source>
</evidence>
<dbReference type="SMART" id="SM00490">
    <property type="entry name" value="HELICc"/>
    <property type="match status" value="1"/>
</dbReference>
<evidence type="ECO:0000256" key="6">
    <source>
        <dbReference type="ARBA" id="ARBA00022840"/>
    </source>
</evidence>
<dbReference type="CDD" id="cd17920">
    <property type="entry name" value="DEXHc_RecQ"/>
    <property type="match status" value="1"/>
</dbReference>
<dbReference type="InterPro" id="IPR032284">
    <property type="entry name" value="RecQ_Zn-bd"/>
</dbReference>
<dbReference type="Pfam" id="PF00271">
    <property type="entry name" value="Helicase_C"/>
    <property type="match status" value="1"/>
</dbReference>
<dbReference type="PROSITE" id="PS51192">
    <property type="entry name" value="HELICASE_ATP_BIND_1"/>
    <property type="match status" value="1"/>
</dbReference>
<dbReference type="InterPro" id="IPR004589">
    <property type="entry name" value="DNA_helicase_ATP-dep_RecQ"/>
</dbReference>
<keyword evidence="5 15" id="KW-0347">Helicase</keyword>
<dbReference type="Gene3D" id="1.10.10.10">
    <property type="entry name" value="Winged helix-like DNA-binding domain superfamily/Winged helix DNA-binding domain"/>
    <property type="match status" value="1"/>
</dbReference>
<dbReference type="PROSITE" id="PS00690">
    <property type="entry name" value="DEAH_ATP_HELICASE"/>
    <property type="match status" value="1"/>
</dbReference>
<dbReference type="PANTHER" id="PTHR13710:SF105">
    <property type="entry name" value="ATP-DEPENDENT DNA HELICASE Q1"/>
    <property type="match status" value="1"/>
</dbReference>
<evidence type="ECO:0000256" key="2">
    <source>
        <dbReference type="ARBA" id="ARBA00022723"/>
    </source>
</evidence>
<dbReference type="GO" id="GO:0030894">
    <property type="term" value="C:replisome"/>
    <property type="evidence" value="ECO:0007669"/>
    <property type="project" value="TreeGrafter"/>
</dbReference>
<keyword evidence="6" id="KW-0067">ATP-binding</keyword>
<comment type="caution">
    <text evidence="15">The sequence shown here is derived from an EMBL/GenBank/DDBJ whole genome shotgun (WGS) entry which is preliminary data.</text>
</comment>